<dbReference type="AlphaFoldDB" id="A0A6I4U6L8"/>
<reference evidence="3 4" key="1">
    <citation type="submission" date="2019-12" db="EMBL/GenBank/DDBJ databases">
        <title>Genomic-based taxomic classification of the family Erythrobacteraceae.</title>
        <authorList>
            <person name="Xu L."/>
        </authorList>
    </citation>
    <scope>NUCLEOTIDE SEQUENCE [LARGE SCALE GENOMIC DNA]</scope>
    <source>
        <strain evidence="3 4">CGMCC 1.8703</strain>
    </source>
</reference>
<organism evidence="3 4">
    <name type="scientific">Qipengyuania citrea</name>
    <dbReference type="NCBI Taxonomy" id="225971"/>
    <lineage>
        <taxon>Bacteria</taxon>
        <taxon>Pseudomonadati</taxon>
        <taxon>Pseudomonadota</taxon>
        <taxon>Alphaproteobacteria</taxon>
        <taxon>Sphingomonadales</taxon>
        <taxon>Erythrobacteraceae</taxon>
        <taxon>Qipengyuania</taxon>
    </lineage>
</organism>
<dbReference type="InterPro" id="IPR012910">
    <property type="entry name" value="Plug_dom"/>
</dbReference>
<evidence type="ECO:0000313" key="4">
    <source>
        <dbReference type="Proteomes" id="UP000439914"/>
    </source>
</evidence>
<accession>A0A6I4U6L8</accession>
<dbReference type="EMBL" id="WTYG01000001">
    <property type="protein sequence ID" value="MXP34278.1"/>
    <property type="molecule type" value="Genomic_DNA"/>
</dbReference>
<dbReference type="InterPro" id="IPR037066">
    <property type="entry name" value="Plug_dom_sf"/>
</dbReference>
<gene>
    <name evidence="3" type="ORF">GRI55_00655</name>
</gene>
<evidence type="ECO:0000313" key="3">
    <source>
        <dbReference type="EMBL" id="MXP34278.1"/>
    </source>
</evidence>
<sequence>MGASLAALCAWVHAPAQAQDAVAPAATPPAVTAGAQVFEPPYFAQFAPRNALDMVDRIPGFSISGGNNQGQRGLGQATQNVIVNGERLSSKSESVSDQLRRIPATDVVRIEILDGNATSIPGLTGQVANVVYTSTGASGQFSWTAGFRPHNTAAQLYGGEISVIGSSGALDYTVSLSNDNDRFGADGPVAIADREGIPLEQQYSKFSGKFDNPRLSTAFAYDFGGNVVGNLNLSYGEDFYVRREPETATRAQGPVRFRDVRVDEDGPEYELGGDIQFPLGPGRLKLIGLERFERDNYTSTLIDSFSNDSIPTGSRFQQTNAAGERIGRFEYDWKLWNADWQLSGEAAFNRLERRSRLFELVPGGEFVQLPFPQGNGEVREDRYETSLSMSRSLSRTLSLQLIGAMEFSTIEQTGFAANSRSFKRPKGSFAATWKPREDFDISITFAKRVSQLSFGDFLASVSLNDDNQNGGNNELVPYQSWNIELEANKTLGPWGSIQLQAKRAWFEDFIDWFPLANGGEARGNIGDAERLHLQANATLNLDPFGFAGARLDVEVVKRFMDVTDPFTGLSRPFSYDSEGSFDIDFRHDIPATDWAWGVNLNHFDQAPYSRRYENGREWEGTVFGAVFVEHKDLFGLTIQAQARNLLGARDYFRRTVYDGPRPDAGIRFTEFRDRRIGPIFRLVVSGDF</sequence>
<dbReference type="Gene3D" id="2.170.130.10">
    <property type="entry name" value="TonB-dependent receptor, plug domain"/>
    <property type="match status" value="1"/>
</dbReference>
<dbReference type="SUPFAM" id="SSF56935">
    <property type="entry name" value="Porins"/>
    <property type="match status" value="1"/>
</dbReference>
<evidence type="ECO:0000256" key="1">
    <source>
        <dbReference type="SAM" id="SignalP"/>
    </source>
</evidence>
<keyword evidence="1" id="KW-0732">Signal</keyword>
<feature type="domain" description="TonB-dependent receptor plug" evidence="2">
    <location>
        <begin position="36"/>
        <end position="122"/>
    </location>
</feature>
<dbReference type="Proteomes" id="UP000439914">
    <property type="component" value="Unassembled WGS sequence"/>
</dbReference>
<name>A0A6I4U6L8_9SPHN</name>
<dbReference type="Pfam" id="PF07715">
    <property type="entry name" value="Plug"/>
    <property type="match status" value="1"/>
</dbReference>
<comment type="caution">
    <text evidence="3">The sequence shown here is derived from an EMBL/GenBank/DDBJ whole genome shotgun (WGS) entry which is preliminary data.</text>
</comment>
<keyword evidence="3" id="KW-0675">Receptor</keyword>
<evidence type="ECO:0000259" key="2">
    <source>
        <dbReference type="Pfam" id="PF07715"/>
    </source>
</evidence>
<feature type="chain" id="PRO_5026230658" evidence="1">
    <location>
        <begin position="19"/>
        <end position="688"/>
    </location>
</feature>
<feature type="signal peptide" evidence="1">
    <location>
        <begin position="1"/>
        <end position="18"/>
    </location>
</feature>
<protein>
    <submittedName>
        <fullName evidence="3">TonB-dependent receptor plug domain-containing protein</fullName>
    </submittedName>
</protein>
<proteinExistence type="predicted"/>